<feature type="domain" description="DUF397" evidence="1">
    <location>
        <begin position="5"/>
        <end position="57"/>
    </location>
</feature>
<dbReference type="RefSeq" id="WP_131894460.1">
    <property type="nucleotide sequence ID" value="NZ_SMKU01000080.1"/>
</dbReference>
<dbReference type="Proteomes" id="UP000294513">
    <property type="component" value="Unassembled WGS sequence"/>
</dbReference>
<dbReference type="InterPro" id="IPR007278">
    <property type="entry name" value="DUF397"/>
</dbReference>
<sequence>MEQVNWRKSVRSSSNGENCVELAKLPRGVATRDSKDPDGARHTFTVAAMADLFEEIRSGRYDLG</sequence>
<evidence type="ECO:0000259" key="1">
    <source>
        <dbReference type="Pfam" id="PF04149"/>
    </source>
</evidence>
<keyword evidence="3" id="KW-1185">Reference proteome</keyword>
<accession>A0A4R5BR23</accession>
<evidence type="ECO:0000313" key="3">
    <source>
        <dbReference type="Proteomes" id="UP000294513"/>
    </source>
</evidence>
<proteinExistence type="predicted"/>
<protein>
    <submittedName>
        <fullName evidence="2">DUF397 domain-containing protein</fullName>
    </submittedName>
</protein>
<name>A0A4R5BR23_9ACTN</name>
<dbReference type="EMBL" id="SMKU01000080">
    <property type="protein sequence ID" value="TDD86414.1"/>
    <property type="molecule type" value="Genomic_DNA"/>
</dbReference>
<comment type="caution">
    <text evidence="2">The sequence shown here is derived from an EMBL/GenBank/DDBJ whole genome shotgun (WGS) entry which is preliminary data.</text>
</comment>
<dbReference type="OrthoDB" id="3430276at2"/>
<reference evidence="2 3" key="1">
    <citation type="submission" date="2019-03" db="EMBL/GenBank/DDBJ databases">
        <title>Draft genome sequences of novel Actinobacteria.</title>
        <authorList>
            <person name="Sahin N."/>
            <person name="Ay H."/>
            <person name="Saygin H."/>
        </authorList>
    </citation>
    <scope>NUCLEOTIDE SEQUENCE [LARGE SCALE GENOMIC DNA]</scope>
    <source>
        <strain evidence="2 3">H3C3</strain>
    </source>
</reference>
<dbReference type="AlphaFoldDB" id="A0A4R5BR23"/>
<gene>
    <name evidence="2" type="ORF">E1298_17415</name>
</gene>
<organism evidence="2 3">
    <name type="scientific">Actinomadura rubrisoli</name>
    <dbReference type="NCBI Taxonomy" id="2530368"/>
    <lineage>
        <taxon>Bacteria</taxon>
        <taxon>Bacillati</taxon>
        <taxon>Actinomycetota</taxon>
        <taxon>Actinomycetes</taxon>
        <taxon>Streptosporangiales</taxon>
        <taxon>Thermomonosporaceae</taxon>
        <taxon>Actinomadura</taxon>
    </lineage>
</organism>
<dbReference type="Pfam" id="PF04149">
    <property type="entry name" value="DUF397"/>
    <property type="match status" value="1"/>
</dbReference>
<evidence type="ECO:0000313" key="2">
    <source>
        <dbReference type="EMBL" id="TDD86414.1"/>
    </source>
</evidence>